<dbReference type="Proteomes" id="UP001147747">
    <property type="component" value="Unassembled WGS sequence"/>
</dbReference>
<dbReference type="RefSeq" id="XP_056483378.1">
    <property type="nucleotide sequence ID" value="XM_056637348.1"/>
</dbReference>
<organism evidence="3 4">
    <name type="scientific">Penicillium cosmopolitanum</name>
    <dbReference type="NCBI Taxonomy" id="1131564"/>
    <lineage>
        <taxon>Eukaryota</taxon>
        <taxon>Fungi</taxon>
        <taxon>Dikarya</taxon>
        <taxon>Ascomycota</taxon>
        <taxon>Pezizomycotina</taxon>
        <taxon>Eurotiomycetes</taxon>
        <taxon>Eurotiomycetidae</taxon>
        <taxon>Eurotiales</taxon>
        <taxon>Aspergillaceae</taxon>
        <taxon>Penicillium</taxon>
    </lineage>
</organism>
<proteinExistence type="predicted"/>
<dbReference type="PANTHER" id="PTHR10039">
    <property type="entry name" value="AMELOGENIN"/>
    <property type="match status" value="1"/>
</dbReference>
<evidence type="ECO:0000259" key="2">
    <source>
        <dbReference type="PROSITE" id="PS50837"/>
    </source>
</evidence>
<dbReference type="EMBL" id="JAPZBU010000011">
    <property type="protein sequence ID" value="KAJ5379592.1"/>
    <property type="molecule type" value="Genomic_DNA"/>
</dbReference>
<gene>
    <name evidence="3" type="ORF">N7509_012711</name>
</gene>
<dbReference type="Pfam" id="PF24883">
    <property type="entry name" value="NPHP3_N"/>
    <property type="match status" value="1"/>
</dbReference>
<sequence>MPAQDQDKQSRDRCVDYFAVTDPRDVKRTIHQTRGAALKKSYDWILRHRQFQRWRDSNDSQVLWIKGDPGKGKTMLLCGITDELCPATKLADPQAKTFLSFFFCQATVRKLSNAHAVLRGLIYMLVKQQPLFLSHVQERFKDTGEPRFGDTEAWAALCNMFLEILRDWNLDKIFIMVDALDECVQDQDKLLQFILQETKELPHIKWIISSRNHVEQRIRLVDSQSILSLELQENTDSVSEAIGVYISDRISKLESLQDNPDREYVQRALEKKAEGTFLWVALVVQELEDVDSWEVRQVVDDIPKGLDDLYARMIDHINDPAARSGEYCQLVLSATTLAYRPLQLLELGAVSGLPDVIAGNAKNMEKIVKKSGSFLTVRDKTVYFVHQSAKDYLMEKGGLSIFPSGPAAAHHRMFTQSLCILKSTLRRDMYNMGALGTPINEVKQPEPDPLAAGRYSCVYWVDHLEQAGSYEELQDTGTVDTFLRTRCLYWLEALSLLRSVTDGVMSIQKLGVLLQVWVRF</sequence>
<feature type="domain" description="NACHT" evidence="2">
    <location>
        <begin position="61"/>
        <end position="211"/>
    </location>
</feature>
<keyword evidence="4" id="KW-1185">Reference proteome</keyword>
<accession>A0A9W9SK02</accession>
<reference evidence="3" key="2">
    <citation type="journal article" date="2023" name="IMA Fungus">
        <title>Comparative genomic study of the Penicillium genus elucidates a diverse pangenome and 15 lateral gene transfer events.</title>
        <authorList>
            <person name="Petersen C."/>
            <person name="Sorensen T."/>
            <person name="Nielsen M.R."/>
            <person name="Sondergaard T.E."/>
            <person name="Sorensen J.L."/>
            <person name="Fitzpatrick D.A."/>
            <person name="Frisvad J.C."/>
            <person name="Nielsen K.L."/>
        </authorList>
    </citation>
    <scope>NUCLEOTIDE SEQUENCE</scope>
    <source>
        <strain evidence="3">IBT 29677</strain>
    </source>
</reference>
<dbReference type="AlphaFoldDB" id="A0A9W9SK02"/>
<dbReference type="OrthoDB" id="538223at2759"/>
<dbReference type="Gene3D" id="3.40.50.300">
    <property type="entry name" value="P-loop containing nucleotide triphosphate hydrolases"/>
    <property type="match status" value="1"/>
</dbReference>
<comment type="caution">
    <text evidence="3">The sequence shown here is derived from an EMBL/GenBank/DDBJ whole genome shotgun (WGS) entry which is preliminary data.</text>
</comment>
<dbReference type="InterPro" id="IPR056884">
    <property type="entry name" value="NPHP3-like_N"/>
</dbReference>
<reference evidence="3" key="1">
    <citation type="submission" date="2022-12" db="EMBL/GenBank/DDBJ databases">
        <authorList>
            <person name="Petersen C."/>
        </authorList>
    </citation>
    <scope>NUCLEOTIDE SEQUENCE</scope>
    <source>
        <strain evidence="3">IBT 29677</strain>
    </source>
</reference>
<dbReference type="SUPFAM" id="SSF52540">
    <property type="entry name" value="P-loop containing nucleoside triphosphate hydrolases"/>
    <property type="match status" value="1"/>
</dbReference>
<keyword evidence="1" id="KW-0677">Repeat</keyword>
<evidence type="ECO:0000313" key="4">
    <source>
        <dbReference type="Proteomes" id="UP001147747"/>
    </source>
</evidence>
<dbReference type="PROSITE" id="PS50837">
    <property type="entry name" value="NACHT"/>
    <property type="match status" value="1"/>
</dbReference>
<evidence type="ECO:0000313" key="3">
    <source>
        <dbReference type="EMBL" id="KAJ5379592.1"/>
    </source>
</evidence>
<dbReference type="GeneID" id="81376328"/>
<dbReference type="InterPro" id="IPR027417">
    <property type="entry name" value="P-loop_NTPase"/>
</dbReference>
<dbReference type="PANTHER" id="PTHR10039:SF14">
    <property type="entry name" value="NACHT DOMAIN-CONTAINING PROTEIN"/>
    <property type="match status" value="1"/>
</dbReference>
<protein>
    <submittedName>
        <fullName evidence="3">Vegetative incompatibility protein HET-E-1</fullName>
    </submittedName>
</protein>
<dbReference type="InterPro" id="IPR007111">
    <property type="entry name" value="NACHT_NTPase"/>
</dbReference>
<evidence type="ECO:0000256" key="1">
    <source>
        <dbReference type="ARBA" id="ARBA00022737"/>
    </source>
</evidence>
<name>A0A9W9SK02_9EURO</name>